<dbReference type="Proteomes" id="UP001243330">
    <property type="component" value="Unassembled WGS sequence"/>
</dbReference>
<dbReference type="GO" id="GO:0070034">
    <property type="term" value="F:telomerase RNA binding"/>
    <property type="evidence" value="ECO:0007669"/>
    <property type="project" value="TreeGrafter"/>
</dbReference>
<dbReference type="Gene3D" id="1.25.40.10">
    <property type="entry name" value="Tetratricopeptide repeat domain"/>
    <property type="match status" value="1"/>
</dbReference>
<dbReference type="PANTHER" id="PTHR15696:SF0">
    <property type="entry name" value="TELOMERASE-BINDING PROTEIN EST1A"/>
    <property type="match status" value="1"/>
</dbReference>
<dbReference type="GO" id="GO:0042162">
    <property type="term" value="F:telomeric DNA binding"/>
    <property type="evidence" value="ECO:0007669"/>
    <property type="project" value="TreeGrafter"/>
</dbReference>
<evidence type="ECO:0008006" key="4">
    <source>
        <dbReference type="Google" id="ProtNLM"/>
    </source>
</evidence>
<evidence type="ECO:0000313" key="2">
    <source>
        <dbReference type="EMBL" id="KAK1837580.1"/>
    </source>
</evidence>
<dbReference type="SUPFAM" id="SSF48452">
    <property type="entry name" value="TPR-like"/>
    <property type="match status" value="1"/>
</dbReference>
<feature type="non-terminal residue" evidence="2">
    <location>
        <position position="1"/>
    </location>
</feature>
<feature type="region of interest" description="Disordered" evidence="1">
    <location>
        <begin position="1"/>
        <end position="95"/>
    </location>
</feature>
<dbReference type="InterPro" id="IPR045153">
    <property type="entry name" value="Est1/Ebs1-like"/>
</dbReference>
<reference evidence="2" key="1">
    <citation type="submission" date="2023-01" db="EMBL/GenBank/DDBJ databases">
        <title>Colletotrichum chrysophilum M932 genome sequence.</title>
        <authorList>
            <person name="Baroncelli R."/>
        </authorList>
    </citation>
    <scope>NUCLEOTIDE SEQUENCE</scope>
    <source>
        <strain evidence="2">M932</strain>
    </source>
</reference>
<gene>
    <name evidence="2" type="ORF">CCHR01_19798</name>
</gene>
<dbReference type="GO" id="GO:0000184">
    <property type="term" value="P:nuclear-transcribed mRNA catabolic process, nonsense-mediated decay"/>
    <property type="evidence" value="ECO:0007669"/>
    <property type="project" value="TreeGrafter"/>
</dbReference>
<dbReference type="PANTHER" id="PTHR15696">
    <property type="entry name" value="SMG-7 SUPPRESSOR WITH MORPHOLOGICAL EFFECT ON GENITALIA PROTEIN 7"/>
    <property type="match status" value="1"/>
</dbReference>
<name>A0AAD8ZZ11_9PEZI</name>
<comment type="caution">
    <text evidence="2">The sequence shown here is derived from an EMBL/GenBank/DDBJ whole genome shotgun (WGS) entry which is preliminary data.</text>
</comment>
<dbReference type="AlphaFoldDB" id="A0AAD8ZZ11"/>
<accession>A0AAD8ZZ11</accession>
<dbReference type="EMBL" id="JAQOWY010001129">
    <property type="protein sequence ID" value="KAK1837580.1"/>
    <property type="molecule type" value="Genomic_DNA"/>
</dbReference>
<protein>
    <recommendedName>
        <fullName evidence="4">DNA/RNA-binding domain-containing protein</fullName>
    </recommendedName>
</protein>
<dbReference type="FunFam" id="1.25.40.10:FF:000202">
    <property type="entry name" value="Unplaced genomic scaffold supercont1.7, whole genome shotgun sequence"/>
    <property type="match status" value="1"/>
</dbReference>
<proteinExistence type="predicted"/>
<evidence type="ECO:0000256" key="1">
    <source>
        <dbReference type="SAM" id="MobiDB-lite"/>
    </source>
</evidence>
<organism evidence="2 3">
    <name type="scientific">Colletotrichum chrysophilum</name>
    <dbReference type="NCBI Taxonomy" id="1836956"/>
    <lineage>
        <taxon>Eukaryota</taxon>
        <taxon>Fungi</taxon>
        <taxon>Dikarya</taxon>
        <taxon>Ascomycota</taxon>
        <taxon>Pezizomycotina</taxon>
        <taxon>Sordariomycetes</taxon>
        <taxon>Hypocreomycetidae</taxon>
        <taxon>Glomerellales</taxon>
        <taxon>Glomerellaceae</taxon>
        <taxon>Colletotrichum</taxon>
        <taxon>Colletotrichum gloeosporioides species complex</taxon>
    </lineage>
</organism>
<dbReference type="InterPro" id="IPR011990">
    <property type="entry name" value="TPR-like_helical_dom_sf"/>
</dbReference>
<sequence>MTRKAISRTLPNSQPPSLPAISHGPAEENTPTPSVHSGVGDERPASQSSTLRGSGDEDSVNSVPKRVLKREIEDSSLHPKRSRARAPPRAGEAAQKIRTLWSPEEEPPKFKGDLSRTFEPRNLKIDRTEVLIKQPETRLISQEQLVAEVKGIYAGLFMVESKCIEVDNAQSSTTDASPKLNNEQWQALIALHRTLLHEHHDFFLASQHPSASPALRRLASKYAMPARMWRHGIHSFLELLRHRLPASLEHMLTFIYLAYSMMALLYETVPTFEDTWIECLGDIGRYRMAIEDDDLNDREIWTSVSRHWYSKAGDKAPTTGRLYHHLAILARPNALQQLFYYSKS</sequence>
<dbReference type="GO" id="GO:0005697">
    <property type="term" value="C:telomerase holoenzyme complex"/>
    <property type="evidence" value="ECO:0007669"/>
    <property type="project" value="TreeGrafter"/>
</dbReference>
<keyword evidence="3" id="KW-1185">Reference proteome</keyword>
<evidence type="ECO:0000313" key="3">
    <source>
        <dbReference type="Proteomes" id="UP001243330"/>
    </source>
</evidence>